<dbReference type="GO" id="GO:0003677">
    <property type="term" value="F:DNA binding"/>
    <property type="evidence" value="ECO:0007669"/>
    <property type="project" value="UniProtKB-KW"/>
</dbReference>
<dbReference type="PRINTS" id="PR00404">
    <property type="entry name" value="MADSDOMAIN"/>
</dbReference>
<dbReference type="InterPro" id="IPR036879">
    <property type="entry name" value="TF_MADSbox_sf"/>
</dbReference>
<comment type="caution">
    <text evidence="8">The sequence shown here is derived from an EMBL/GenBank/DDBJ whole genome shotgun (WGS) entry which is preliminary data.</text>
</comment>
<dbReference type="SUPFAM" id="SSF55455">
    <property type="entry name" value="SRF-like"/>
    <property type="match status" value="1"/>
</dbReference>
<dbReference type="PROSITE" id="PS50066">
    <property type="entry name" value="MADS_BOX_2"/>
    <property type="match status" value="1"/>
</dbReference>
<keyword evidence="2" id="KW-0805">Transcription regulation</keyword>
<evidence type="ECO:0000256" key="4">
    <source>
        <dbReference type="ARBA" id="ARBA00023163"/>
    </source>
</evidence>
<feature type="domain" description="MADS-box" evidence="7">
    <location>
        <begin position="39"/>
        <end position="99"/>
    </location>
</feature>
<evidence type="ECO:0000256" key="5">
    <source>
        <dbReference type="ARBA" id="ARBA00023242"/>
    </source>
</evidence>
<sequence length="183" mass="20946">MDSSYQQNNPSDDNNDPSNNNNNNNNNNQSKKSHPKKGKGRQKIPMEKITSETSRQVTFSKRKGGILKKASELHTLCDGENAVILFSPSNKSHPFGAPNIQAVTDRFLNFTGFGRTRPNRTPPAHEIAITRQRNLELTNLERQLEEEKRKQKEHERIREANQNQIGYPPNLDLLDFDQLQSRV</sequence>
<keyword evidence="3" id="KW-0238">DNA-binding</keyword>
<reference evidence="9" key="1">
    <citation type="journal article" date="2024" name="IScience">
        <title>Strigolactones Initiate the Formation of Haustorium-like Structures in Castilleja.</title>
        <authorList>
            <person name="Buerger M."/>
            <person name="Peterson D."/>
            <person name="Chory J."/>
        </authorList>
    </citation>
    <scope>NUCLEOTIDE SEQUENCE [LARGE SCALE GENOMIC DNA]</scope>
</reference>
<dbReference type="PANTHER" id="PTHR11945">
    <property type="entry name" value="MADS BOX PROTEIN"/>
    <property type="match status" value="1"/>
</dbReference>
<feature type="compositionally biased region" description="Basic residues" evidence="6">
    <location>
        <begin position="31"/>
        <end position="42"/>
    </location>
</feature>
<keyword evidence="5" id="KW-0539">Nucleus</keyword>
<feature type="compositionally biased region" description="Basic and acidic residues" evidence="6">
    <location>
        <begin position="145"/>
        <end position="159"/>
    </location>
</feature>
<feature type="compositionally biased region" description="Low complexity" evidence="6">
    <location>
        <begin position="1"/>
        <end position="30"/>
    </location>
</feature>
<name>A0ABD3BWI4_9LAMI</name>
<evidence type="ECO:0000256" key="3">
    <source>
        <dbReference type="ARBA" id="ARBA00023125"/>
    </source>
</evidence>
<dbReference type="Pfam" id="PF00319">
    <property type="entry name" value="SRF-TF"/>
    <property type="match status" value="1"/>
</dbReference>
<feature type="region of interest" description="Disordered" evidence="6">
    <location>
        <begin position="1"/>
        <end position="57"/>
    </location>
</feature>
<proteinExistence type="predicted"/>
<dbReference type="AlphaFoldDB" id="A0ABD3BWI4"/>
<keyword evidence="4" id="KW-0804">Transcription</keyword>
<dbReference type="Gene3D" id="3.40.1810.10">
    <property type="entry name" value="Transcription factor, MADS-box"/>
    <property type="match status" value="1"/>
</dbReference>
<evidence type="ECO:0000256" key="1">
    <source>
        <dbReference type="ARBA" id="ARBA00004123"/>
    </source>
</evidence>
<dbReference type="PANTHER" id="PTHR11945:SF821">
    <property type="entry name" value="AGAMOUS-LIKE 57"/>
    <property type="match status" value="1"/>
</dbReference>
<dbReference type="SMART" id="SM00432">
    <property type="entry name" value="MADS"/>
    <property type="match status" value="1"/>
</dbReference>
<accession>A0ABD3BWI4</accession>
<dbReference type="GO" id="GO:0005634">
    <property type="term" value="C:nucleus"/>
    <property type="evidence" value="ECO:0007669"/>
    <property type="project" value="UniProtKB-SubCell"/>
</dbReference>
<evidence type="ECO:0000259" key="7">
    <source>
        <dbReference type="PROSITE" id="PS50066"/>
    </source>
</evidence>
<organism evidence="8 9">
    <name type="scientific">Castilleja foliolosa</name>
    <dbReference type="NCBI Taxonomy" id="1961234"/>
    <lineage>
        <taxon>Eukaryota</taxon>
        <taxon>Viridiplantae</taxon>
        <taxon>Streptophyta</taxon>
        <taxon>Embryophyta</taxon>
        <taxon>Tracheophyta</taxon>
        <taxon>Spermatophyta</taxon>
        <taxon>Magnoliopsida</taxon>
        <taxon>eudicotyledons</taxon>
        <taxon>Gunneridae</taxon>
        <taxon>Pentapetalae</taxon>
        <taxon>asterids</taxon>
        <taxon>lamiids</taxon>
        <taxon>Lamiales</taxon>
        <taxon>Orobanchaceae</taxon>
        <taxon>Pedicularideae</taxon>
        <taxon>Castillejinae</taxon>
        <taxon>Castilleja</taxon>
    </lineage>
</organism>
<comment type="subcellular location">
    <subcellularLocation>
        <location evidence="1">Nucleus</location>
    </subcellularLocation>
</comment>
<evidence type="ECO:0000313" key="8">
    <source>
        <dbReference type="EMBL" id="KAL3621055.1"/>
    </source>
</evidence>
<evidence type="ECO:0000256" key="2">
    <source>
        <dbReference type="ARBA" id="ARBA00023015"/>
    </source>
</evidence>
<feature type="region of interest" description="Disordered" evidence="6">
    <location>
        <begin position="145"/>
        <end position="171"/>
    </location>
</feature>
<dbReference type="Proteomes" id="UP001632038">
    <property type="component" value="Unassembled WGS sequence"/>
</dbReference>
<keyword evidence="9" id="KW-1185">Reference proteome</keyword>
<evidence type="ECO:0000256" key="6">
    <source>
        <dbReference type="SAM" id="MobiDB-lite"/>
    </source>
</evidence>
<dbReference type="EMBL" id="JAVIJP010000066">
    <property type="protein sequence ID" value="KAL3621055.1"/>
    <property type="molecule type" value="Genomic_DNA"/>
</dbReference>
<evidence type="ECO:0000313" key="9">
    <source>
        <dbReference type="Proteomes" id="UP001632038"/>
    </source>
</evidence>
<gene>
    <name evidence="8" type="ORF">CASFOL_035967</name>
</gene>
<dbReference type="InterPro" id="IPR002100">
    <property type="entry name" value="TF_MADSbox"/>
</dbReference>
<protein>
    <recommendedName>
        <fullName evidence="7">MADS-box domain-containing protein</fullName>
    </recommendedName>
</protein>